<dbReference type="EMBL" id="SDHX01000001">
    <property type="protein sequence ID" value="RXK56804.1"/>
    <property type="molecule type" value="Genomic_DNA"/>
</dbReference>
<keyword evidence="3" id="KW-1185">Reference proteome</keyword>
<sequence length="129" mass="13484">MNQPLRFISTLRGLCALALIAGLAFVAPALNAAEKAPALPLKASFEKVASTEGTPFVLHLKNESKDSLKVSGKVLLSVVHHAMDKARAVPEATVAAGASLTIKDLSAEDRVVLTAAGYESLEIRVPAKP</sequence>
<dbReference type="RefSeq" id="WP_129048169.1">
    <property type="nucleotide sequence ID" value="NZ_SDHX01000001.1"/>
</dbReference>
<accession>A0A4Q1CCF3</accession>
<keyword evidence="1" id="KW-0732">Signal</keyword>
<dbReference type="Proteomes" id="UP000290218">
    <property type="component" value="Unassembled WGS sequence"/>
</dbReference>
<evidence type="ECO:0008006" key="4">
    <source>
        <dbReference type="Google" id="ProtNLM"/>
    </source>
</evidence>
<dbReference type="OrthoDB" id="9936167at2"/>
<feature type="chain" id="PRO_5020576445" description="Copper chaperone PCu(A)C" evidence="1">
    <location>
        <begin position="33"/>
        <end position="129"/>
    </location>
</feature>
<reference evidence="2 3" key="1">
    <citation type="submission" date="2019-01" db="EMBL/GenBank/DDBJ databases">
        <title>Lacunisphaera sp. strain TWA-58.</title>
        <authorList>
            <person name="Chen W.-M."/>
        </authorList>
    </citation>
    <scope>NUCLEOTIDE SEQUENCE [LARGE SCALE GENOMIC DNA]</scope>
    <source>
        <strain evidence="2 3">TWA-58</strain>
    </source>
</reference>
<evidence type="ECO:0000313" key="3">
    <source>
        <dbReference type="Proteomes" id="UP000290218"/>
    </source>
</evidence>
<feature type="signal peptide" evidence="1">
    <location>
        <begin position="1"/>
        <end position="32"/>
    </location>
</feature>
<gene>
    <name evidence="2" type="ORF">ESB00_13315</name>
</gene>
<protein>
    <recommendedName>
        <fullName evidence="4">Copper chaperone PCu(A)C</fullName>
    </recommendedName>
</protein>
<evidence type="ECO:0000256" key="1">
    <source>
        <dbReference type="SAM" id="SignalP"/>
    </source>
</evidence>
<organism evidence="2 3">
    <name type="scientific">Oleiharenicola lentus</name>
    <dbReference type="NCBI Taxonomy" id="2508720"/>
    <lineage>
        <taxon>Bacteria</taxon>
        <taxon>Pseudomonadati</taxon>
        <taxon>Verrucomicrobiota</taxon>
        <taxon>Opitutia</taxon>
        <taxon>Opitutales</taxon>
        <taxon>Opitutaceae</taxon>
        <taxon>Oleiharenicola</taxon>
    </lineage>
</organism>
<comment type="caution">
    <text evidence="2">The sequence shown here is derived from an EMBL/GenBank/DDBJ whole genome shotgun (WGS) entry which is preliminary data.</text>
</comment>
<name>A0A4Q1CCF3_9BACT</name>
<evidence type="ECO:0000313" key="2">
    <source>
        <dbReference type="EMBL" id="RXK56804.1"/>
    </source>
</evidence>
<dbReference type="AlphaFoldDB" id="A0A4Q1CCF3"/>
<proteinExistence type="predicted"/>